<dbReference type="AlphaFoldDB" id="A0A6P2CU71"/>
<evidence type="ECO:0000313" key="8">
    <source>
        <dbReference type="Proteomes" id="UP000464178"/>
    </source>
</evidence>
<organism evidence="7 8">
    <name type="scientific">Gemmata massiliana</name>
    <dbReference type="NCBI Taxonomy" id="1210884"/>
    <lineage>
        <taxon>Bacteria</taxon>
        <taxon>Pseudomonadati</taxon>
        <taxon>Planctomycetota</taxon>
        <taxon>Planctomycetia</taxon>
        <taxon>Gemmatales</taxon>
        <taxon>Gemmataceae</taxon>
        <taxon>Gemmata</taxon>
    </lineage>
</organism>
<feature type="domain" description="RNA polymerase sigma factor 70 region 4 type 2" evidence="6">
    <location>
        <begin position="137"/>
        <end position="188"/>
    </location>
</feature>
<dbReference type="Proteomes" id="UP000464178">
    <property type="component" value="Chromosome"/>
</dbReference>
<reference evidence="7 8" key="1">
    <citation type="submission" date="2019-05" db="EMBL/GenBank/DDBJ databases">
        <authorList>
            <consortium name="Science for Life Laboratories"/>
        </authorList>
    </citation>
    <scope>NUCLEOTIDE SEQUENCE [LARGE SCALE GENOMIC DNA]</scope>
    <source>
        <strain evidence="7">Soil9</strain>
    </source>
</reference>
<evidence type="ECO:0000259" key="5">
    <source>
        <dbReference type="Pfam" id="PF04542"/>
    </source>
</evidence>
<evidence type="ECO:0000256" key="2">
    <source>
        <dbReference type="ARBA" id="ARBA00023015"/>
    </source>
</evidence>
<comment type="similarity">
    <text evidence="1">Belongs to the sigma-70 factor family. ECF subfamily.</text>
</comment>
<dbReference type="InterPro" id="IPR011044">
    <property type="entry name" value="Quino_amine_DH_bsu"/>
</dbReference>
<dbReference type="Gene3D" id="2.130.10.10">
    <property type="entry name" value="YVTN repeat-like/Quinoprotein amine dehydrogenase"/>
    <property type="match status" value="3"/>
</dbReference>
<dbReference type="InterPro" id="IPR013324">
    <property type="entry name" value="RNA_pol_sigma_r3/r4-like"/>
</dbReference>
<keyword evidence="3" id="KW-0731">Sigma factor</keyword>
<sequence>MTVSNHAMPARFLHLITADPVPDADLLSRFIRSRDGAAFAALVERHGPMVLRVCRRTLWDAHAAEDAFQATFLALIRGAHRVRETASVAAWLYGAAVRISLKARGAATRAQRTPDPLPTRCSPDPLAEMTGRELVSAIDEELARLPDRCRAAIILCGLEGLSQDEAARRLGWSVAAVRGQLERGRERLRVRLAQRGLTLSVGLGSLFFGAAHAVVPPRLSARAVELATRGTVPPSVAALAAGMAPFHTTWSAVAVALVVLAVGGMTALGYGNRTPQTSSPQPPEAATAFARPIDPLGDSRPEGLISPLAAAPPAKTDRYGDPLPAGALMRLGTLRGAATITSFGVAADGSVLTVGSEGDLCLWHPGSDAPEPAVRLPVKVPEEWYGIVQSCASPDAKRVACSVPESVIVYERRGEKPPVEIGRFKFPRVESLAFTPNGMGLVVVTRGDKWSVHLSDIKAGTSHVLGSGLNHVAGVEFSADGRRVAVNTWDELLVFDVGTGKELARWSVDGFKLATVALNTAGDTVAVRVYRPETEEYLDVRFFETKTGKVQPGAVSTDGGAWVTFAPDGKTVLIGDTRGVRWWDPIAGKVLRRFDGAAGDLSYGTTPAARFTPDGKVLVATTGRFLFRWDARTGEPLFPEVHAGAHFGRVAALGVSADGTRYATGTSSRIRVWDAKSGKPIATVPSTYLWPHNLEFAPDGKTLFAPGGGDVVQWDAATGKELRRFAVDPKEPRPTVTIGVRLTEDGKVLTGVTLARVNGTLTPVHTTWDAGNGRRQFTKRLNPFEWSARHYRINFSPNALHASLHGDVFLTADGPTKGLLPPRTLGPGFDAGAFSSDGGRIAFTYIEDGDPQGVMRGVVYGVATGVKLCDLPAGSGGRVALNSDGTVLAAAGLTDLTMWDTNTGELLARYRSPPAQKGIAVCSFAEVMRFTTDGTMLITGHADTTALVWPVPPRPAK</sequence>
<dbReference type="InterPro" id="IPR011048">
    <property type="entry name" value="Haem_d1_sf"/>
</dbReference>
<evidence type="ECO:0008006" key="9">
    <source>
        <dbReference type="Google" id="ProtNLM"/>
    </source>
</evidence>
<feature type="domain" description="RNA polymerase sigma-70 region 2" evidence="5">
    <location>
        <begin position="42"/>
        <end position="102"/>
    </location>
</feature>
<dbReference type="InterPro" id="IPR013325">
    <property type="entry name" value="RNA_pol_sigma_r2"/>
</dbReference>
<dbReference type="InterPro" id="IPR014284">
    <property type="entry name" value="RNA_pol_sigma-70_dom"/>
</dbReference>
<dbReference type="SUPFAM" id="SSF88659">
    <property type="entry name" value="Sigma3 and sigma4 domains of RNA polymerase sigma factors"/>
    <property type="match status" value="1"/>
</dbReference>
<protein>
    <recommendedName>
        <fullName evidence="9">ECF RNA polymerase sigma factor SigE</fullName>
    </recommendedName>
</protein>
<dbReference type="InterPro" id="IPR036388">
    <property type="entry name" value="WH-like_DNA-bd_sf"/>
</dbReference>
<dbReference type="Gene3D" id="1.10.1740.10">
    <property type="match status" value="1"/>
</dbReference>
<dbReference type="GO" id="GO:0006352">
    <property type="term" value="P:DNA-templated transcription initiation"/>
    <property type="evidence" value="ECO:0007669"/>
    <property type="project" value="InterPro"/>
</dbReference>
<dbReference type="Pfam" id="PF08281">
    <property type="entry name" value="Sigma70_r4_2"/>
    <property type="match status" value="1"/>
</dbReference>
<dbReference type="PANTHER" id="PTHR43133:SF51">
    <property type="entry name" value="RNA POLYMERASE SIGMA FACTOR"/>
    <property type="match status" value="1"/>
</dbReference>
<keyword evidence="4" id="KW-0804">Transcription</keyword>
<accession>A0A6P2CU71</accession>
<dbReference type="SUPFAM" id="SSF50969">
    <property type="entry name" value="YVTN repeat-like/Quinoprotein amine dehydrogenase"/>
    <property type="match status" value="1"/>
</dbReference>
<dbReference type="InterPro" id="IPR011659">
    <property type="entry name" value="WD40"/>
</dbReference>
<evidence type="ECO:0000259" key="6">
    <source>
        <dbReference type="Pfam" id="PF08281"/>
    </source>
</evidence>
<gene>
    <name evidence="7" type="ORF">SOIL9_51830</name>
</gene>
<dbReference type="InterPro" id="IPR039425">
    <property type="entry name" value="RNA_pol_sigma-70-like"/>
</dbReference>
<dbReference type="Pfam" id="PF04542">
    <property type="entry name" value="Sigma70_r2"/>
    <property type="match status" value="1"/>
</dbReference>
<dbReference type="InterPro" id="IPR013249">
    <property type="entry name" value="RNA_pol_sigma70_r4_t2"/>
</dbReference>
<dbReference type="SUPFAM" id="SSF51004">
    <property type="entry name" value="C-terminal (heme d1) domain of cytochrome cd1-nitrite reductase"/>
    <property type="match status" value="1"/>
</dbReference>
<dbReference type="KEGG" id="gms:SOIL9_51830"/>
<dbReference type="NCBIfam" id="TIGR02937">
    <property type="entry name" value="sigma70-ECF"/>
    <property type="match status" value="1"/>
</dbReference>
<name>A0A6P2CU71_9BACT</name>
<dbReference type="Gene3D" id="1.10.10.10">
    <property type="entry name" value="Winged helix-like DNA-binding domain superfamily/Winged helix DNA-binding domain"/>
    <property type="match status" value="1"/>
</dbReference>
<keyword evidence="2" id="KW-0805">Transcription regulation</keyword>
<evidence type="ECO:0000256" key="3">
    <source>
        <dbReference type="ARBA" id="ARBA00023082"/>
    </source>
</evidence>
<dbReference type="SMART" id="SM00320">
    <property type="entry name" value="WD40"/>
    <property type="match status" value="7"/>
</dbReference>
<dbReference type="GO" id="GO:0003677">
    <property type="term" value="F:DNA binding"/>
    <property type="evidence" value="ECO:0007669"/>
    <property type="project" value="InterPro"/>
</dbReference>
<dbReference type="InterPro" id="IPR015943">
    <property type="entry name" value="WD40/YVTN_repeat-like_dom_sf"/>
</dbReference>
<dbReference type="CDD" id="cd06171">
    <property type="entry name" value="Sigma70_r4"/>
    <property type="match status" value="1"/>
</dbReference>
<evidence type="ECO:0000256" key="1">
    <source>
        <dbReference type="ARBA" id="ARBA00010641"/>
    </source>
</evidence>
<dbReference type="GO" id="GO:0016987">
    <property type="term" value="F:sigma factor activity"/>
    <property type="evidence" value="ECO:0007669"/>
    <property type="project" value="UniProtKB-KW"/>
</dbReference>
<dbReference type="EMBL" id="LR593886">
    <property type="protein sequence ID" value="VTR92531.1"/>
    <property type="molecule type" value="Genomic_DNA"/>
</dbReference>
<dbReference type="GO" id="GO:0005829">
    <property type="term" value="C:cytosol"/>
    <property type="evidence" value="ECO:0007669"/>
    <property type="project" value="UniProtKB-ARBA"/>
</dbReference>
<dbReference type="InterPro" id="IPR001680">
    <property type="entry name" value="WD40_rpt"/>
</dbReference>
<dbReference type="PANTHER" id="PTHR43133">
    <property type="entry name" value="RNA POLYMERASE ECF-TYPE SIGMA FACTO"/>
    <property type="match status" value="1"/>
</dbReference>
<dbReference type="SUPFAM" id="SSF88946">
    <property type="entry name" value="Sigma2 domain of RNA polymerase sigma factors"/>
    <property type="match status" value="1"/>
</dbReference>
<dbReference type="InterPro" id="IPR007627">
    <property type="entry name" value="RNA_pol_sigma70_r2"/>
</dbReference>
<keyword evidence="8" id="KW-1185">Reference proteome</keyword>
<proteinExistence type="inferred from homology"/>
<evidence type="ECO:0000313" key="7">
    <source>
        <dbReference type="EMBL" id="VTR92531.1"/>
    </source>
</evidence>
<dbReference type="Pfam" id="PF07676">
    <property type="entry name" value="PD40"/>
    <property type="match status" value="1"/>
</dbReference>
<evidence type="ECO:0000256" key="4">
    <source>
        <dbReference type="ARBA" id="ARBA00023163"/>
    </source>
</evidence>